<evidence type="ECO:0000256" key="4">
    <source>
        <dbReference type="ARBA" id="ARBA00022827"/>
    </source>
</evidence>
<feature type="domain" description="Glucose-methanol-choline oxidoreductase N-terminal" evidence="6">
    <location>
        <begin position="93"/>
        <end position="323"/>
    </location>
</feature>
<name>A0A223NY25_9SPHI</name>
<comment type="similarity">
    <text evidence="2">Belongs to the GMC oxidoreductase family.</text>
</comment>
<gene>
    <name evidence="8" type="ORF">MuYL_2621</name>
</gene>
<comment type="cofactor">
    <cofactor evidence="1">
        <name>FAD</name>
        <dbReference type="ChEBI" id="CHEBI:57692"/>
    </cofactor>
</comment>
<dbReference type="Proteomes" id="UP000215002">
    <property type="component" value="Chromosome"/>
</dbReference>
<proteinExistence type="inferred from homology"/>
<dbReference type="PANTHER" id="PTHR42784:SF1">
    <property type="entry name" value="PYRANOSE 2-OXIDASE"/>
    <property type="match status" value="1"/>
</dbReference>
<organism evidence="8 9">
    <name type="scientific">Mucilaginibacter xinganensis</name>
    <dbReference type="NCBI Taxonomy" id="1234841"/>
    <lineage>
        <taxon>Bacteria</taxon>
        <taxon>Pseudomonadati</taxon>
        <taxon>Bacteroidota</taxon>
        <taxon>Sphingobacteriia</taxon>
        <taxon>Sphingobacteriales</taxon>
        <taxon>Sphingobacteriaceae</taxon>
        <taxon>Mucilaginibacter</taxon>
    </lineage>
</organism>
<evidence type="ECO:0000259" key="7">
    <source>
        <dbReference type="Pfam" id="PF05199"/>
    </source>
</evidence>
<evidence type="ECO:0000259" key="6">
    <source>
        <dbReference type="Pfam" id="PF00732"/>
    </source>
</evidence>
<dbReference type="Gene3D" id="3.50.50.60">
    <property type="entry name" value="FAD/NAD(P)-binding domain"/>
    <property type="match status" value="2"/>
</dbReference>
<dbReference type="Pfam" id="PF05199">
    <property type="entry name" value="GMC_oxred_C"/>
    <property type="match status" value="1"/>
</dbReference>
<dbReference type="GO" id="GO:0016614">
    <property type="term" value="F:oxidoreductase activity, acting on CH-OH group of donors"/>
    <property type="evidence" value="ECO:0007669"/>
    <property type="project" value="InterPro"/>
</dbReference>
<dbReference type="Pfam" id="PF00732">
    <property type="entry name" value="GMC_oxred_N"/>
    <property type="match status" value="1"/>
</dbReference>
<dbReference type="EMBL" id="CP022743">
    <property type="protein sequence ID" value="ASU34508.1"/>
    <property type="molecule type" value="Genomic_DNA"/>
</dbReference>
<accession>A0A223NY25</accession>
<evidence type="ECO:0000256" key="1">
    <source>
        <dbReference type="ARBA" id="ARBA00001974"/>
    </source>
</evidence>
<dbReference type="InterPro" id="IPR000172">
    <property type="entry name" value="GMC_OxRdtase_N"/>
</dbReference>
<keyword evidence="3" id="KW-0285">Flavoprotein</keyword>
<dbReference type="AlphaFoldDB" id="A0A223NY25"/>
<dbReference type="SUPFAM" id="SSF54373">
    <property type="entry name" value="FAD-linked reductases, C-terminal domain"/>
    <property type="match status" value="1"/>
</dbReference>
<keyword evidence="4" id="KW-0274">FAD</keyword>
<evidence type="ECO:0000256" key="3">
    <source>
        <dbReference type="ARBA" id="ARBA00022630"/>
    </source>
</evidence>
<dbReference type="OrthoDB" id="9787779at2"/>
<keyword evidence="9" id="KW-1185">Reference proteome</keyword>
<evidence type="ECO:0000313" key="8">
    <source>
        <dbReference type="EMBL" id="ASU34508.1"/>
    </source>
</evidence>
<dbReference type="PANTHER" id="PTHR42784">
    <property type="entry name" value="PYRANOSE 2-OXIDASE"/>
    <property type="match status" value="1"/>
</dbReference>
<reference evidence="8 9" key="1">
    <citation type="submission" date="2017-08" db="EMBL/GenBank/DDBJ databases">
        <title>Complete genome sequence of Mucilaginibacter sp. strain BJC16-A31.</title>
        <authorList>
            <consortium name="Henan University of Science and Technology"/>
            <person name="You X."/>
        </authorList>
    </citation>
    <scope>NUCLEOTIDE SEQUENCE [LARGE SCALE GENOMIC DNA]</scope>
    <source>
        <strain evidence="8 9">BJC16-A31</strain>
    </source>
</reference>
<dbReference type="KEGG" id="muc:MuYL_2621"/>
<feature type="domain" description="Glucose-methanol-choline oxidoreductase C-terminal" evidence="7">
    <location>
        <begin position="437"/>
        <end position="556"/>
    </location>
</feature>
<dbReference type="InterPro" id="IPR036188">
    <property type="entry name" value="FAD/NAD-bd_sf"/>
</dbReference>
<dbReference type="GO" id="GO:0050660">
    <property type="term" value="F:flavin adenine dinucleotide binding"/>
    <property type="evidence" value="ECO:0007669"/>
    <property type="project" value="InterPro"/>
</dbReference>
<protein>
    <submittedName>
        <fullName evidence="8">Fructose dehydrogenase large subunit</fullName>
    </submittedName>
</protein>
<evidence type="ECO:0000256" key="5">
    <source>
        <dbReference type="ARBA" id="ARBA00023002"/>
    </source>
</evidence>
<keyword evidence="5" id="KW-0560">Oxidoreductase</keyword>
<evidence type="ECO:0000256" key="2">
    <source>
        <dbReference type="ARBA" id="ARBA00010790"/>
    </source>
</evidence>
<dbReference type="RefSeq" id="WP_094570854.1">
    <property type="nucleotide sequence ID" value="NZ_CP022743.1"/>
</dbReference>
<dbReference type="InterPro" id="IPR051473">
    <property type="entry name" value="P2Ox-like"/>
</dbReference>
<dbReference type="SUPFAM" id="SSF51905">
    <property type="entry name" value="FAD/NAD(P)-binding domain"/>
    <property type="match status" value="1"/>
</dbReference>
<evidence type="ECO:0000313" key="9">
    <source>
        <dbReference type="Proteomes" id="UP000215002"/>
    </source>
</evidence>
<dbReference type="InterPro" id="IPR007867">
    <property type="entry name" value="GMC_OxRtase_C"/>
</dbReference>
<sequence>MTSPDFNYTATPDHTYDAIVIGSGISGGWAAKELCEGGLKTLVLERGKNVVHLKDYPTATKNPWDFKHHGDIPLKVKEENPVVNRCYAFDESTDHFFVKDQEHPYIQQKPFDWIRGYQVGGKSLLWARQTQRWSKYDFEGPARDGFAVDWPIRYEDMDPWYSYVERFAGISGNHDGLDTLPDGEFLPPWEMNVVEKVMQERIMNNYKDRNVIIGRCAHLTKPKEVHLEQGRGQCQARNLCQRGCPFGGYFSSNSSTLPTANKTGNLTILPNSVVHSIIYDDKKKKATGVRVIDAHTKQATEYFAKIIFVNAAALNTNLILLNSKSARFPNGLGNDNGLLGKYIAFQNYRGSLSARMEGHEDSYYYGRRPTAVMMPNFRNVHKQETDFLRGYMVFYTATRGGWGHQTGGPQIGAEYKDAVSEAGDWGIYMMMQGETIPKETNRVYLSQDQKDEWGIPLLTVSVDYDENDEKSLKDFLQQGAEMLEKAGCKDISANDSKQAPGLDIHEVGGVRMGHDPKTSLLNKWNQLHTCPNVFVTDGACMTSTGTQNPSLTFMAITARAANYAVNEIKKGNL</sequence>